<protein>
    <submittedName>
        <fullName evidence="2">Uncharacterized protein</fullName>
    </submittedName>
</protein>
<reference evidence="2 3" key="1">
    <citation type="submission" date="2020-07" db="EMBL/GenBank/DDBJ databases">
        <title>Sequencing the genomes of 1000 actinobacteria strains.</title>
        <authorList>
            <person name="Klenk H.-P."/>
        </authorList>
    </citation>
    <scope>NUCLEOTIDE SEQUENCE [LARGE SCALE GENOMIC DNA]</scope>
    <source>
        <strain evidence="2 3">DSM 102047</strain>
    </source>
</reference>
<evidence type="ECO:0000313" key="3">
    <source>
        <dbReference type="Proteomes" id="UP000521748"/>
    </source>
</evidence>
<feature type="chain" id="PRO_5031039628" evidence="1">
    <location>
        <begin position="38"/>
        <end position="179"/>
    </location>
</feature>
<dbReference type="EMBL" id="JACBYQ010000001">
    <property type="protein sequence ID" value="NYE94877.1"/>
    <property type="molecule type" value="Genomic_DNA"/>
</dbReference>
<dbReference type="RefSeq" id="WP_179388591.1">
    <property type="nucleotide sequence ID" value="NZ_JACBYQ010000001.1"/>
</dbReference>
<keyword evidence="1" id="KW-0732">Signal</keyword>
<dbReference type="Proteomes" id="UP000521748">
    <property type="component" value="Unassembled WGS sequence"/>
</dbReference>
<dbReference type="AlphaFoldDB" id="A0A7Y9LSP1"/>
<keyword evidence="3" id="KW-1185">Reference proteome</keyword>
<gene>
    <name evidence="2" type="ORF">FHU41_001098</name>
</gene>
<sequence length="179" mass="18713">MKRFMKGGSRPLQLGALSLGLLSALAGSLVIAPSAIAATTDQPGYTVEPVGTPLEPGYTVENYIHPNAEQIAATTNILLKEGDGQIIYATCDSSKPTQIKVESSIRPGAKICFDVTGPTGWLKMEIPGSFGVRSGAKELTITTTESGAAPEQQTVPANTNMGIDPIDSGEVTLVELRVK</sequence>
<evidence type="ECO:0000313" key="2">
    <source>
        <dbReference type="EMBL" id="NYE94877.1"/>
    </source>
</evidence>
<evidence type="ECO:0000256" key="1">
    <source>
        <dbReference type="SAM" id="SignalP"/>
    </source>
</evidence>
<feature type="signal peptide" evidence="1">
    <location>
        <begin position="1"/>
        <end position="37"/>
    </location>
</feature>
<name>A0A7Y9LSP1_9MICC</name>
<proteinExistence type="predicted"/>
<accession>A0A7Y9LSP1</accession>
<comment type="caution">
    <text evidence="2">The sequence shown here is derived from an EMBL/GenBank/DDBJ whole genome shotgun (WGS) entry which is preliminary data.</text>
</comment>
<organism evidence="2 3">
    <name type="scientific">Psychromicrobium silvestre</name>
    <dbReference type="NCBI Taxonomy" id="1645614"/>
    <lineage>
        <taxon>Bacteria</taxon>
        <taxon>Bacillati</taxon>
        <taxon>Actinomycetota</taxon>
        <taxon>Actinomycetes</taxon>
        <taxon>Micrococcales</taxon>
        <taxon>Micrococcaceae</taxon>
        <taxon>Psychromicrobium</taxon>
    </lineage>
</organism>